<dbReference type="InterPro" id="IPR011990">
    <property type="entry name" value="TPR-like_helical_dom_sf"/>
</dbReference>
<dbReference type="Gene3D" id="1.25.40.390">
    <property type="match status" value="1"/>
</dbReference>
<name>A0ABU5HS84_9BACE</name>
<dbReference type="InterPro" id="IPR012944">
    <property type="entry name" value="SusD_RagB_dom"/>
</dbReference>
<organism evidence="9 10">
    <name type="scientific">Bacteroides vicugnae</name>
    <dbReference type="NCBI Taxonomy" id="3037989"/>
    <lineage>
        <taxon>Bacteria</taxon>
        <taxon>Pseudomonadati</taxon>
        <taxon>Bacteroidota</taxon>
        <taxon>Bacteroidia</taxon>
        <taxon>Bacteroidales</taxon>
        <taxon>Bacteroidaceae</taxon>
        <taxon>Bacteroides</taxon>
    </lineage>
</organism>
<evidence type="ECO:0000256" key="2">
    <source>
        <dbReference type="ARBA" id="ARBA00006275"/>
    </source>
</evidence>
<keyword evidence="10" id="KW-1185">Reference proteome</keyword>
<evidence type="ECO:0000256" key="6">
    <source>
        <dbReference type="SAM" id="SignalP"/>
    </source>
</evidence>
<evidence type="ECO:0000256" key="1">
    <source>
        <dbReference type="ARBA" id="ARBA00004442"/>
    </source>
</evidence>
<evidence type="ECO:0000313" key="9">
    <source>
        <dbReference type="EMBL" id="MDY7258874.1"/>
    </source>
</evidence>
<comment type="similarity">
    <text evidence="2">Belongs to the SusD family.</text>
</comment>
<comment type="caution">
    <text evidence="9">The sequence shown here is derived from an EMBL/GenBank/DDBJ whole genome shotgun (WGS) entry which is preliminary data.</text>
</comment>
<proteinExistence type="inferred from homology"/>
<dbReference type="InterPro" id="IPR033985">
    <property type="entry name" value="SusD-like_N"/>
</dbReference>
<dbReference type="SUPFAM" id="SSF48452">
    <property type="entry name" value="TPR-like"/>
    <property type="match status" value="1"/>
</dbReference>
<protein>
    <submittedName>
        <fullName evidence="9">RagB/SusD family nutrient uptake outer membrane protein</fullName>
    </submittedName>
</protein>
<evidence type="ECO:0000259" key="7">
    <source>
        <dbReference type="Pfam" id="PF07980"/>
    </source>
</evidence>
<evidence type="ECO:0000259" key="8">
    <source>
        <dbReference type="Pfam" id="PF14322"/>
    </source>
</evidence>
<dbReference type="EMBL" id="JARZAK010000008">
    <property type="protein sequence ID" value="MDY7258874.1"/>
    <property type="molecule type" value="Genomic_DNA"/>
</dbReference>
<keyword evidence="4" id="KW-0472">Membrane</keyword>
<comment type="subcellular location">
    <subcellularLocation>
        <location evidence="1">Cell outer membrane</location>
    </subcellularLocation>
</comment>
<feature type="domain" description="RagB/SusD" evidence="7">
    <location>
        <begin position="343"/>
        <end position="647"/>
    </location>
</feature>
<feature type="chain" id="PRO_5045568426" evidence="6">
    <location>
        <begin position="26"/>
        <end position="647"/>
    </location>
</feature>
<dbReference type="Pfam" id="PF14322">
    <property type="entry name" value="SusD-like_3"/>
    <property type="match status" value="1"/>
</dbReference>
<sequence>MKIRNKIIVPVLVGMMMAVPFSSCTDEWKFGNSFLEKAPGGQSTKDTVFNSAKYTREFLTGIYALQYYGLPYDNLFTQIPYPNDTYIGKFDVLSDCWHNHWANSALTKVYYSGTHSANYDAHQEKFDFLRSNVWEAVRASWLLIENIDGVPDLSGEEKKRMVAEAKCIIAARYFDTFRHYGGLPIIRSSFEGTSNDIPRGTVEETVKFMIQLLDEAKNDLPWVYEDMQNDAGRWTKAGAIGVKCKIWNFAASPLFNDNEAYYPGATSLAIWYGARKPELWNNCLEACEEFFREWNNEGYYQLERATGSRPEDYRLAYRKGYSTHGKEMIHSTRVYDKVGRKYNWWYWQNDDVRRLNYTPTQEYVEMFPWKDGKPFNWEELKDAGKLDEMFSKGTIAAGVELTRDPRLYESVIVNGMPKQMDWNTGNMSGTSYELWRGGTDAKTDPANEDGKYATGYANNKFYMGTDYDGKYALWSYLRLPEIYLIYAEAIVQTGGSHSDAIAKVDEVRKRVGLNGLEECNPDKDLSSKDVLLNEILRERACELGMEDARFFDMIRYKMKTRFETPLHGLHIYRLNANGERILTSCPWFGGDKANGVAQPTHFEYEKFSLTNVERYWWKNGFDPKWYLSPFPQAEVNKGYGLEQNPGW</sequence>
<keyword evidence="3 6" id="KW-0732">Signal</keyword>
<evidence type="ECO:0000256" key="4">
    <source>
        <dbReference type="ARBA" id="ARBA00023136"/>
    </source>
</evidence>
<feature type="signal peptide" evidence="6">
    <location>
        <begin position="1"/>
        <end position="25"/>
    </location>
</feature>
<reference evidence="9 10" key="1">
    <citation type="submission" date="2023-04" db="EMBL/GenBank/DDBJ databases">
        <title>Bacteroides pacosi sp. nov., isolated from the fecal material of an alpaca.</title>
        <authorList>
            <person name="Miller S."/>
            <person name="Hendry M."/>
            <person name="King J."/>
            <person name="Sankaranarayanan K."/>
            <person name="Lawson P.A."/>
        </authorList>
    </citation>
    <scope>NUCLEOTIDE SEQUENCE [LARGE SCALE GENOMIC DNA]</scope>
    <source>
        <strain evidence="9 10">A2-P53</strain>
    </source>
</reference>
<evidence type="ECO:0000256" key="3">
    <source>
        <dbReference type="ARBA" id="ARBA00022729"/>
    </source>
</evidence>
<evidence type="ECO:0000256" key="5">
    <source>
        <dbReference type="ARBA" id="ARBA00023237"/>
    </source>
</evidence>
<dbReference type="Pfam" id="PF07980">
    <property type="entry name" value="SusD_RagB"/>
    <property type="match status" value="1"/>
</dbReference>
<feature type="domain" description="SusD-like N-terminal" evidence="8">
    <location>
        <begin position="102"/>
        <end position="240"/>
    </location>
</feature>
<gene>
    <name evidence="9" type="ORF">QHG74_14250</name>
</gene>
<dbReference type="RefSeq" id="WP_322019630.1">
    <property type="nucleotide sequence ID" value="NZ_JARZAK010000008.1"/>
</dbReference>
<evidence type="ECO:0000313" key="10">
    <source>
        <dbReference type="Proteomes" id="UP001292913"/>
    </source>
</evidence>
<keyword evidence="5" id="KW-0998">Cell outer membrane</keyword>
<dbReference type="Proteomes" id="UP001292913">
    <property type="component" value="Unassembled WGS sequence"/>
</dbReference>
<accession>A0ABU5HS84</accession>